<reference evidence="10" key="3">
    <citation type="submission" date="2025-09" db="UniProtKB">
        <authorList>
            <consortium name="Ensembl"/>
        </authorList>
    </citation>
    <scope>IDENTIFICATION</scope>
</reference>
<sequence length="334" mass="37082">MLPNALSARTGVYWDIVGSSALLDSTPGFGNLGKSFLIENLLRPGDDSPQCLTAPSSSNRSIAAVAVHNSEILEHPLSSSPVPLKLCNGAEQVGSPYRTHWAFQVFNPSTDSRPLPGQGDQGGAFQLAVPASSKLFFLRAPQFYSTCCGGSCQHPASPTALPREDSMLPLLTEDSNSKAQRGILRRAVFSDDQRKSLEKMFQKQKYINKTDRKKLSISLGLKESQVKIWFQNRRMKWRNCKEKEALSNQYAKEEGIQENQISRSTLGFTSPCSKIWKVSQQHSSSRWRENSPEPSERLNHENSLQLLPQVNSHQGPLYLYSEADTEDKAVTAAI</sequence>
<organism evidence="10 11">
    <name type="scientific">Monodelphis domestica</name>
    <name type="common">Gray short-tailed opossum</name>
    <dbReference type="NCBI Taxonomy" id="13616"/>
    <lineage>
        <taxon>Eukaryota</taxon>
        <taxon>Metazoa</taxon>
        <taxon>Chordata</taxon>
        <taxon>Craniata</taxon>
        <taxon>Vertebrata</taxon>
        <taxon>Euteleostomi</taxon>
        <taxon>Mammalia</taxon>
        <taxon>Metatheria</taxon>
        <taxon>Didelphimorphia</taxon>
        <taxon>Didelphidae</taxon>
        <taxon>Monodelphis</taxon>
    </lineage>
</organism>
<name>F7GL38_MONDO</name>
<evidence type="ECO:0000313" key="11">
    <source>
        <dbReference type="Proteomes" id="UP000002280"/>
    </source>
</evidence>
<evidence type="ECO:0000313" key="10">
    <source>
        <dbReference type="Ensembl" id="ENSMODP00000023108.3"/>
    </source>
</evidence>
<dbReference type="PANTHER" id="PTHR24331">
    <property type="entry name" value="DBX"/>
    <property type="match status" value="1"/>
</dbReference>
<dbReference type="GO" id="GO:0003677">
    <property type="term" value="F:DNA binding"/>
    <property type="evidence" value="ECO:0007669"/>
    <property type="project" value="UniProtKB-UniRule"/>
</dbReference>
<protein>
    <recommendedName>
        <fullName evidence="5">Homeobox protein DBX2</fullName>
    </recommendedName>
    <alternativeName>
        <fullName evidence="6">Developing brain homeobox protein 2</fullName>
    </alternativeName>
</protein>
<evidence type="ECO:0000256" key="1">
    <source>
        <dbReference type="ARBA" id="ARBA00023125"/>
    </source>
</evidence>
<dbReference type="AlphaFoldDB" id="F7GL38"/>
<comment type="similarity">
    <text evidence="4">Belongs to the H2.0 homeobox family.</text>
</comment>
<dbReference type="CDD" id="cd00086">
    <property type="entry name" value="homeodomain"/>
    <property type="match status" value="1"/>
</dbReference>
<dbReference type="InterPro" id="IPR051662">
    <property type="entry name" value="H2.0_Homeobox_NeuralPatt"/>
</dbReference>
<dbReference type="InParanoid" id="F7GL38"/>
<dbReference type="InterPro" id="IPR000047">
    <property type="entry name" value="HTH_motif"/>
</dbReference>
<dbReference type="SMART" id="SM00389">
    <property type="entry name" value="HOX"/>
    <property type="match status" value="1"/>
</dbReference>
<accession>F7GL38</accession>
<dbReference type="Pfam" id="PF00046">
    <property type="entry name" value="Homeodomain"/>
    <property type="match status" value="1"/>
</dbReference>
<dbReference type="HOGENOM" id="CLU_053401_2_0_1"/>
<dbReference type="GO" id="GO:0000981">
    <property type="term" value="F:DNA-binding transcription factor activity, RNA polymerase II-specific"/>
    <property type="evidence" value="ECO:0007669"/>
    <property type="project" value="InterPro"/>
</dbReference>
<dbReference type="FunFam" id="1.10.10.60:FF:000187">
    <property type="entry name" value="homeobox protein DBX2"/>
    <property type="match status" value="1"/>
</dbReference>
<dbReference type="KEGG" id="mdo:100023503"/>
<dbReference type="GeneID" id="100023503"/>
<dbReference type="PROSITE" id="PS00027">
    <property type="entry name" value="HOMEOBOX_1"/>
    <property type="match status" value="1"/>
</dbReference>
<dbReference type="OrthoDB" id="6159439at2759"/>
<evidence type="ECO:0000256" key="4">
    <source>
        <dbReference type="ARBA" id="ARBA00038504"/>
    </source>
</evidence>
<comment type="subcellular location">
    <subcellularLocation>
        <location evidence="7 8">Nucleus</location>
    </subcellularLocation>
</comment>
<keyword evidence="1 7" id="KW-0238">DNA-binding</keyword>
<evidence type="ECO:0000256" key="2">
    <source>
        <dbReference type="ARBA" id="ARBA00023155"/>
    </source>
</evidence>
<dbReference type="InterPro" id="IPR001356">
    <property type="entry name" value="HD"/>
</dbReference>
<evidence type="ECO:0000259" key="9">
    <source>
        <dbReference type="PROSITE" id="PS50071"/>
    </source>
</evidence>
<dbReference type="PANTHER" id="PTHR24331:SF4">
    <property type="entry name" value="HOMEOBOX PROTEIN DBX2"/>
    <property type="match status" value="1"/>
</dbReference>
<dbReference type="OMA" id="FPARWAF"/>
<feature type="domain" description="Homeobox" evidence="9">
    <location>
        <begin position="180"/>
        <end position="240"/>
    </location>
</feature>
<evidence type="ECO:0000256" key="8">
    <source>
        <dbReference type="RuleBase" id="RU000682"/>
    </source>
</evidence>
<dbReference type="CTD" id="440097"/>
<dbReference type="Gene3D" id="1.10.10.60">
    <property type="entry name" value="Homeodomain-like"/>
    <property type="match status" value="1"/>
</dbReference>
<reference evidence="10" key="2">
    <citation type="submission" date="2025-08" db="UniProtKB">
        <authorList>
            <consortium name="Ensembl"/>
        </authorList>
    </citation>
    <scope>IDENTIFICATION</scope>
</reference>
<dbReference type="PRINTS" id="PR00024">
    <property type="entry name" value="HOMEOBOX"/>
</dbReference>
<dbReference type="Proteomes" id="UP000002280">
    <property type="component" value="Chromosome 8"/>
</dbReference>
<dbReference type="GO" id="GO:0005634">
    <property type="term" value="C:nucleus"/>
    <property type="evidence" value="ECO:0007669"/>
    <property type="project" value="UniProtKB-SubCell"/>
</dbReference>
<keyword evidence="3 7" id="KW-0539">Nucleus</keyword>
<evidence type="ECO:0000256" key="6">
    <source>
        <dbReference type="ARBA" id="ARBA00082385"/>
    </source>
</evidence>
<keyword evidence="2 7" id="KW-0371">Homeobox</keyword>
<dbReference type="GO" id="GO:0006357">
    <property type="term" value="P:regulation of transcription by RNA polymerase II"/>
    <property type="evidence" value="ECO:0000318"/>
    <property type="project" value="GO_Central"/>
</dbReference>
<dbReference type="RefSeq" id="XP_001375030.1">
    <property type="nucleotide sequence ID" value="XM_001374993.3"/>
</dbReference>
<dbReference type="InterPro" id="IPR009057">
    <property type="entry name" value="Homeodomain-like_sf"/>
</dbReference>
<dbReference type="PROSITE" id="PS50071">
    <property type="entry name" value="HOMEOBOX_2"/>
    <property type="match status" value="1"/>
</dbReference>
<dbReference type="SUPFAM" id="SSF46689">
    <property type="entry name" value="Homeodomain-like"/>
    <property type="match status" value="1"/>
</dbReference>
<dbReference type="STRING" id="13616.ENSMODP00000023108"/>
<evidence type="ECO:0000256" key="7">
    <source>
        <dbReference type="PROSITE-ProRule" id="PRU00108"/>
    </source>
</evidence>
<dbReference type="PRINTS" id="PR00031">
    <property type="entry name" value="HTHREPRESSR"/>
</dbReference>
<evidence type="ECO:0000256" key="3">
    <source>
        <dbReference type="ARBA" id="ARBA00023242"/>
    </source>
</evidence>
<dbReference type="GeneTree" id="ENSGT00950000183093"/>
<keyword evidence="11" id="KW-1185">Reference proteome</keyword>
<proteinExistence type="inferred from homology"/>
<dbReference type="Ensembl" id="ENSMODT00000023520.3">
    <property type="protein sequence ID" value="ENSMODP00000023108.3"/>
    <property type="gene ID" value="ENSMODG00000018530.3"/>
</dbReference>
<dbReference type="InterPro" id="IPR020479">
    <property type="entry name" value="HD_metazoa"/>
</dbReference>
<dbReference type="Bgee" id="ENSMODG00000018530">
    <property type="expression patterns" value="Expressed in spinal cord and 9 other cell types or tissues"/>
</dbReference>
<evidence type="ECO:0000256" key="5">
    <source>
        <dbReference type="ARBA" id="ARBA00072002"/>
    </source>
</evidence>
<dbReference type="eggNOG" id="KOG0488">
    <property type="taxonomic scope" value="Eukaryota"/>
</dbReference>
<dbReference type="InterPro" id="IPR017970">
    <property type="entry name" value="Homeobox_CS"/>
</dbReference>
<dbReference type="FunCoup" id="F7GL38">
    <property type="interactions" value="250"/>
</dbReference>
<gene>
    <name evidence="10" type="primary">DBX2</name>
</gene>
<feature type="DNA-binding region" description="Homeobox" evidence="7">
    <location>
        <begin position="182"/>
        <end position="241"/>
    </location>
</feature>
<reference evidence="10 11" key="1">
    <citation type="journal article" date="2007" name="Nature">
        <title>Genome of the marsupial Monodelphis domestica reveals innovation in non-coding sequences.</title>
        <authorList>
            <person name="Mikkelsen T.S."/>
            <person name="Wakefield M.J."/>
            <person name="Aken B."/>
            <person name="Amemiya C.T."/>
            <person name="Chang J.L."/>
            <person name="Duke S."/>
            <person name="Garber M."/>
            <person name="Gentles A.J."/>
            <person name="Goodstadt L."/>
            <person name="Heger A."/>
            <person name="Jurka J."/>
            <person name="Kamal M."/>
            <person name="Mauceli E."/>
            <person name="Searle S.M."/>
            <person name="Sharpe T."/>
            <person name="Baker M.L."/>
            <person name="Batzer M.A."/>
            <person name="Benos P.V."/>
            <person name="Belov K."/>
            <person name="Clamp M."/>
            <person name="Cook A."/>
            <person name="Cuff J."/>
            <person name="Das R."/>
            <person name="Davidow L."/>
            <person name="Deakin J.E."/>
            <person name="Fazzari M.J."/>
            <person name="Glass J.L."/>
            <person name="Grabherr M."/>
            <person name="Greally J.M."/>
            <person name="Gu W."/>
            <person name="Hore T.A."/>
            <person name="Huttley G.A."/>
            <person name="Kleber M."/>
            <person name="Jirtle R.L."/>
            <person name="Koina E."/>
            <person name="Lee J.T."/>
            <person name="Mahony S."/>
            <person name="Marra M.A."/>
            <person name="Miller R.D."/>
            <person name="Nicholls R.D."/>
            <person name="Oda M."/>
            <person name="Papenfuss A.T."/>
            <person name="Parra Z.E."/>
            <person name="Pollock D.D."/>
            <person name="Ray D.A."/>
            <person name="Schein J.E."/>
            <person name="Speed T.P."/>
            <person name="Thompson K."/>
            <person name="VandeBerg J.L."/>
            <person name="Wade C.M."/>
            <person name="Walker J.A."/>
            <person name="Waters P.D."/>
            <person name="Webber C."/>
            <person name="Weidman J.R."/>
            <person name="Xie X."/>
            <person name="Zody M.C."/>
            <person name="Baldwin J."/>
            <person name="Abdouelleil A."/>
            <person name="Abdulkadir J."/>
            <person name="Abebe A."/>
            <person name="Abera B."/>
            <person name="Abreu J."/>
            <person name="Acer S.C."/>
            <person name="Aftuck L."/>
            <person name="Alexander A."/>
            <person name="An P."/>
            <person name="Anderson E."/>
            <person name="Anderson S."/>
            <person name="Arachi H."/>
            <person name="Azer M."/>
            <person name="Bachantsang P."/>
            <person name="Barry A."/>
            <person name="Bayul T."/>
            <person name="Berlin A."/>
            <person name="Bessette D."/>
            <person name="Bloom T."/>
            <person name="Bloom T."/>
            <person name="Boguslavskiy L."/>
            <person name="Bonnet C."/>
            <person name="Boukhgalter B."/>
            <person name="Bourzgui I."/>
            <person name="Brown A."/>
            <person name="Cahill P."/>
            <person name="Channer S."/>
            <person name="Cheshatsang Y."/>
            <person name="Chuda L."/>
            <person name="Citroen M."/>
            <person name="Collymore A."/>
            <person name="Cooke P."/>
            <person name="Costello M."/>
            <person name="D'Aco K."/>
            <person name="Daza R."/>
            <person name="De Haan G."/>
            <person name="DeGray S."/>
            <person name="DeMaso C."/>
            <person name="Dhargay N."/>
            <person name="Dooley K."/>
            <person name="Dooley E."/>
            <person name="Doricent M."/>
            <person name="Dorje P."/>
            <person name="Dorjee K."/>
            <person name="Dupes A."/>
            <person name="Elong R."/>
            <person name="Falk J."/>
            <person name="Farina A."/>
            <person name="Faro S."/>
            <person name="Ferguson D."/>
            <person name="Fisher S."/>
            <person name="Foley C.D."/>
            <person name="Franke A."/>
            <person name="Friedrich D."/>
            <person name="Gadbois L."/>
            <person name="Gearin G."/>
            <person name="Gearin C.R."/>
            <person name="Giannoukos G."/>
            <person name="Goode T."/>
            <person name="Graham J."/>
            <person name="Grandbois E."/>
            <person name="Grewal S."/>
            <person name="Gyaltsen K."/>
            <person name="Hafez N."/>
            <person name="Hagos B."/>
            <person name="Hall J."/>
            <person name="Henson C."/>
            <person name="Hollinger A."/>
            <person name="Honan T."/>
            <person name="Huard M.D."/>
            <person name="Hughes L."/>
            <person name="Hurhula B."/>
            <person name="Husby M.E."/>
            <person name="Kamat A."/>
            <person name="Kanga B."/>
            <person name="Kashin S."/>
            <person name="Khazanovich D."/>
            <person name="Kisner P."/>
            <person name="Lance K."/>
            <person name="Lara M."/>
            <person name="Lee W."/>
            <person name="Lennon N."/>
            <person name="Letendre F."/>
            <person name="LeVine R."/>
            <person name="Lipovsky A."/>
            <person name="Liu X."/>
            <person name="Liu J."/>
            <person name="Liu S."/>
            <person name="Lokyitsang T."/>
            <person name="Lokyitsang Y."/>
            <person name="Lubonja R."/>
            <person name="Lui A."/>
            <person name="MacDonald P."/>
            <person name="Magnisalis V."/>
            <person name="Maru K."/>
            <person name="Matthews C."/>
            <person name="McCusker W."/>
            <person name="McDonough S."/>
            <person name="Mehta T."/>
            <person name="Meldrim J."/>
            <person name="Meneus L."/>
            <person name="Mihai O."/>
            <person name="Mihalev A."/>
            <person name="Mihova T."/>
            <person name="Mittelman R."/>
            <person name="Mlenga V."/>
            <person name="Montmayeur A."/>
            <person name="Mulrain L."/>
            <person name="Navidi A."/>
            <person name="Naylor J."/>
            <person name="Negash T."/>
            <person name="Nguyen T."/>
            <person name="Nguyen N."/>
            <person name="Nicol R."/>
            <person name="Norbu C."/>
            <person name="Norbu N."/>
            <person name="Novod N."/>
            <person name="O'Neill B."/>
            <person name="Osman S."/>
            <person name="Markiewicz E."/>
            <person name="Oyono O.L."/>
            <person name="Patti C."/>
            <person name="Phunkhang P."/>
            <person name="Pierre F."/>
            <person name="Priest M."/>
            <person name="Raghuraman S."/>
            <person name="Rege F."/>
            <person name="Reyes R."/>
            <person name="Rise C."/>
            <person name="Rogov P."/>
            <person name="Ross K."/>
            <person name="Ryan E."/>
            <person name="Settipalli S."/>
            <person name="Shea T."/>
            <person name="Sherpa N."/>
            <person name="Shi L."/>
            <person name="Shih D."/>
            <person name="Sparrow T."/>
            <person name="Spaulding J."/>
            <person name="Stalker J."/>
            <person name="Stange-Thomann N."/>
            <person name="Stavropoulos S."/>
            <person name="Stone C."/>
            <person name="Strader C."/>
            <person name="Tesfaye S."/>
            <person name="Thomson T."/>
            <person name="Thoulutsang Y."/>
            <person name="Thoulutsang D."/>
            <person name="Topham K."/>
            <person name="Topping I."/>
            <person name="Tsamla T."/>
            <person name="Vassiliev H."/>
            <person name="Vo A."/>
            <person name="Wangchuk T."/>
            <person name="Wangdi T."/>
            <person name="Weiand M."/>
            <person name="Wilkinson J."/>
            <person name="Wilson A."/>
            <person name="Yadav S."/>
            <person name="Young G."/>
            <person name="Yu Q."/>
            <person name="Zembek L."/>
            <person name="Zhong D."/>
            <person name="Zimmer A."/>
            <person name="Zwirko Z."/>
            <person name="Jaffe D.B."/>
            <person name="Alvarez P."/>
            <person name="Brockman W."/>
            <person name="Butler J."/>
            <person name="Chin C."/>
            <person name="Gnerre S."/>
            <person name="MacCallum I."/>
            <person name="Graves J.A."/>
            <person name="Ponting C.P."/>
            <person name="Breen M."/>
            <person name="Samollow P.B."/>
            <person name="Lander E.S."/>
            <person name="Lindblad-Toh K."/>
        </authorList>
    </citation>
    <scope>NUCLEOTIDE SEQUENCE [LARGE SCALE GENOMIC DNA]</scope>
</reference>